<sequence>MFGLGALCLDKVKRRVLLYHCIFISLDLVIAGIYTIFYQKEFGYSVNLLENIRVPFKN</sequence>
<name>A0ABN8AUS0_9PROT</name>
<keyword evidence="1" id="KW-1133">Transmembrane helix</keyword>
<dbReference type="Proteomes" id="UP000839052">
    <property type="component" value="Chromosome"/>
</dbReference>
<keyword evidence="1" id="KW-0812">Transmembrane</keyword>
<proteinExistence type="predicted"/>
<dbReference type="EMBL" id="OU912926">
    <property type="protein sequence ID" value="CAG9934338.1"/>
    <property type="molecule type" value="Genomic_DNA"/>
</dbReference>
<feature type="transmembrane region" description="Helical" evidence="1">
    <location>
        <begin position="16"/>
        <end position="37"/>
    </location>
</feature>
<accession>A0ABN8AUS0</accession>
<gene>
    <name evidence="2" type="ORF">NTG6680_3089</name>
</gene>
<evidence type="ECO:0000313" key="3">
    <source>
        <dbReference type="Proteomes" id="UP000839052"/>
    </source>
</evidence>
<reference evidence="2 3" key="1">
    <citation type="submission" date="2021-10" db="EMBL/GenBank/DDBJ databases">
        <authorList>
            <person name="Koch H."/>
        </authorList>
    </citation>
    <scope>NUCLEOTIDE SEQUENCE [LARGE SCALE GENOMIC DNA]</scope>
    <source>
        <strain evidence="2">6680</strain>
    </source>
</reference>
<protein>
    <submittedName>
        <fullName evidence="2">Uncharacterized protein</fullName>
    </submittedName>
</protein>
<organism evidence="2 3">
    <name type="scientific">Candidatus Nitrotoga arctica</name>
    <dbReference type="NCBI Taxonomy" id="453162"/>
    <lineage>
        <taxon>Bacteria</taxon>
        <taxon>Pseudomonadati</taxon>
        <taxon>Pseudomonadota</taxon>
        <taxon>Betaproteobacteria</taxon>
        <taxon>Nitrosomonadales</taxon>
        <taxon>Gallionellaceae</taxon>
        <taxon>Candidatus Nitrotoga</taxon>
    </lineage>
</organism>
<evidence type="ECO:0000313" key="2">
    <source>
        <dbReference type="EMBL" id="CAG9934338.1"/>
    </source>
</evidence>
<keyword evidence="1" id="KW-0472">Membrane</keyword>
<evidence type="ECO:0000256" key="1">
    <source>
        <dbReference type="SAM" id="Phobius"/>
    </source>
</evidence>
<keyword evidence="3" id="KW-1185">Reference proteome</keyword>